<dbReference type="PANTHER" id="PTHR10291:SF43">
    <property type="entry name" value="DEHYDRODOLICHYL DIPHOSPHATE SYNTHASE COMPLEX SUBUNIT DHDDS"/>
    <property type="match status" value="1"/>
</dbReference>
<dbReference type="FunFam" id="3.40.1180.10:FF:000002">
    <property type="entry name" value="Alkyl transferase"/>
    <property type="match status" value="1"/>
</dbReference>
<keyword evidence="15" id="KW-1185">Reference proteome</keyword>
<dbReference type="EMBL" id="JAAAIP010001292">
    <property type="protein sequence ID" value="KAG0308241.1"/>
    <property type="molecule type" value="Genomic_DNA"/>
</dbReference>
<evidence type="ECO:0000256" key="8">
    <source>
        <dbReference type="ARBA" id="ARBA00023136"/>
    </source>
</evidence>
<keyword evidence="6" id="KW-0256">Endoplasmic reticulum</keyword>
<accession>A0A9P6R315</accession>
<protein>
    <recommendedName>
        <fullName evidence="12">Alkyl transferase</fullName>
        <ecNumber evidence="12">2.5.1.-</ecNumber>
    </recommendedName>
</protein>
<evidence type="ECO:0000256" key="4">
    <source>
        <dbReference type="ARBA" id="ARBA00005432"/>
    </source>
</evidence>
<evidence type="ECO:0000313" key="14">
    <source>
        <dbReference type="EMBL" id="KAG0308241.1"/>
    </source>
</evidence>
<dbReference type="Gene3D" id="3.40.1180.10">
    <property type="entry name" value="Decaprenyl diphosphate synthase-like"/>
    <property type="match status" value="1"/>
</dbReference>
<feature type="region of interest" description="Disordered" evidence="13">
    <location>
        <begin position="269"/>
        <end position="354"/>
    </location>
</feature>
<dbReference type="AlphaFoldDB" id="A0A9P6R315"/>
<dbReference type="HAMAP" id="MF_01139">
    <property type="entry name" value="ISPT"/>
    <property type="match status" value="1"/>
</dbReference>
<evidence type="ECO:0000256" key="6">
    <source>
        <dbReference type="ARBA" id="ARBA00022824"/>
    </source>
</evidence>
<dbReference type="InterPro" id="IPR001441">
    <property type="entry name" value="UPP_synth-like"/>
</dbReference>
<dbReference type="GO" id="GO:0005811">
    <property type="term" value="C:lipid droplet"/>
    <property type="evidence" value="ECO:0007669"/>
    <property type="project" value="TreeGrafter"/>
</dbReference>
<dbReference type="OrthoDB" id="4173905at2759"/>
<dbReference type="GO" id="GO:1904423">
    <property type="term" value="C:dehydrodolichyl diphosphate synthase complex"/>
    <property type="evidence" value="ECO:0007669"/>
    <property type="project" value="TreeGrafter"/>
</dbReference>
<dbReference type="EC" id="2.5.1.-" evidence="12"/>
<evidence type="ECO:0000256" key="1">
    <source>
        <dbReference type="ARBA" id="ARBA00001946"/>
    </source>
</evidence>
<keyword evidence="8" id="KW-0472">Membrane</keyword>
<comment type="pathway">
    <text evidence="3">Protein modification; protein glycosylation.</text>
</comment>
<dbReference type="GO" id="GO:0045547">
    <property type="term" value="F:ditrans,polycis-polyprenyl diphosphate synthase [(2E,6E)-farnesyl diphosphate specific] activity"/>
    <property type="evidence" value="ECO:0007669"/>
    <property type="project" value="UniProtKB-EC"/>
</dbReference>
<evidence type="ECO:0000256" key="10">
    <source>
        <dbReference type="ARBA" id="ARBA00058504"/>
    </source>
</evidence>
<sequence>MAGFASTMRGIAIKALQCGSIPQHVGFIMDGNRRYGRKVHVGNGRGYYLGYETLEEILAVCMEMGVKVVTVYAFSIENFKRPPDQVDTLMELAKTKLAELCEHSELVNQYGIGIRVLGDDTLLPEDVRKVVRRAVDLTKSNNRAILNMCFPYTSREELAMATRSLVSGIEAYELDPSDVTTSVLENSLYTRSCPPMDILIRTSGEIRLSDFMLWQSSRACHVEFIDCYWPEFTFWKLLPILLRYQIRAMSIAQARKEYERRDETWASHTARLHRGADEESEQELSSQGEEEEEQAEQHKHKHAHAHTHAHAHAHAHKAEEEPWTRPLQRNSSESTLVSAADRGAEEEEHDCQAREKRRRVAEFLAHRGHLPNCPMVQLQ</sequence>
<feature type="compositionally biased region" description="Polar residues" evidence="13">
    <location>
        <begin position="327"/>
        <end position="337"/>
    </location>
</feature>
<evidence type="ECO:0000313" key="15">
    <source>
        <dbReference type="Proteomes" id="UP000738325"/>
    </source>
</evidence>
<evidence type="ECO:0000256" key="11">
    <source>
        <dbReference type="ARBA" id="ARBA00064670"/>
    </source>
</evidence>
<dbReference type="InterPro" id="IPR036424">
    <property type="entry name" value="UPP_synth-like_sf"/>
</dbReference>
<feature type="compositionally biased region" description="Basic residues" evidence="13">
    <location>
        <begin position="298"/>
        <end position="315"/>
    </location>
</feature>
<evidence type="ECO:0000256" key="13">
    <source>
        <dbReference type="SAM" id="MobiDB-lite"/>
    </source>
</evidence>
<comment type="cofactor">
    <cofactor evidence="1">
        <name>Mg(2+)</name>
        <dbReference type="ChEBI" id="CHEBI:18420"/>
    </cofactor>
</comment>
<comment type="function">
    <text evidence="10">With NUS1, forms the dehydrodolichyl diphosphate synthase (DDS) complex, an essential component of the dolichol monophosphate (Dol-P) biosynthetic machinery. Adds multiple copies of isopentenyl pyrophosphate (IPP) to farnesyl pyrophosphate (FPP) to produce dehydrodolichyl diphosphate (Dedol-PP), a precursor of dolichol which is utilized as a sugar carrier in protein glycosylation in the endoplasmic reticulum (ER).</text>
</comment>
<comment type="subunit">
    <text evidence="11">Forms an active dehydrodolichyl diphosphate synthase complex with NUS1.</text>
</comment>
<dbReference type="Proteomes" id="UP000738325">
    <property type="component" value="Unassembled WGS sequence"/>
</dbReference>
<comment type="catalytic activity">
    <reaction evidence="9">
        <text>n isopentenyl diphosphate + (2E,6E)-farnesyl diphosphate = a di-trans,poly-cis-polyprenyl diphosphate + n diphosphate</text>
        <dbReference type="Rhea" id="RHEA:53008"/>
        <dbReference type="Rhea" id="RHEA-COMP:19494"/>
        <dbReference type="ChEBI" id="CHEBI:33019"/>
        <dbReference type="ChEBI" id="CHEBI:128769"/>
        <dbReference type="ChEBI" id="CHEBI:136960"/>
        <dbReference type="ChEBI" id="CHEBI:175763"/>
        <dbReference type="EC" id="2.5.1.87"/>
    </reaction>
</comment>
<evidence type="ECO:0000256" key="2">
    <source>
        <dbReference type="ARBA" id="ARBA00004406"/>
    </source>
</evidence>
<keyword evidence="7" id="KW-0460">Magnesium</keyword>
<dbReference type="SUPFAM" id="SSF64005">
    <property type="entry name" value="Undecaprenyl diphosphate synthase"/>
    <property type="match status" value="1"/>
</dbReference>
<evidence type="ECO:0000256" key="12">
    <source>
        <dbReference type="RuleBase" id="RU363018"/>
    </source>
</evidence>
<reference evidence="14" key="1">
    <citation type="journal article" date="2020" name="Fungal Divers.">
        <title>Resolving the Mortierellaceae phylogeny through synthesis of multi-gene phylogenetics and phylogenomics.</title>
        <authorList>
            <person name="Vandepol N."/>
            <person name="Liber J."/>
            <person name="Desiro A."/>
            <person name="Na H."/>
            <person name="Kennedy M."/>
            <person name="Barry K."/>
            <person name="Grigoriev I.V."/>
            <person name="Miller A.N."/>
            <person name="O'Donnell K."/>
            <person name="Stajich J.E."/>
            <person name="Bonito G."/>
        </authorList>
    </citation>
    <scope>NUCLEOTIDE SEQUENCE</scope>
    <source>
        <strain evidence="14">REB-010B</strain>
    </source>
</reference>
<comment type="subcellular location">
    <subcellularLocation>
        <location evidence="2">Endoplasmic reticulum membrane</location>
        <topology evidence="2">Peripheral membrane protein</topology>
    </subcellularLocation>
</comment>
<dbReference type="InterPro" id="IPR018520">
    <property type="entry name" value="UPP_synth-like_CS"/>
</dbReference>
<feature type="compositionally biased region" description="Acidic residues" evidence="13">
    <location>
        <begin position="278"/>
        <end position="294"/>
    </location>
</feature>
<evidence type="ECO:0000256" key="7">
    <source>
        <dbReference type="ARBA" id="ARBA00022842"/>
    </source>
</evidence>
<proteinExistence type="inferred from homology"/>
<evidence type="ECO:0000256" key="5">
    <source>
        <dbReference type="ARBA" id="ARBA00022679"/>
    </source>
</evidence>
<evidence type="ECO:0000256" key="3">
    <source>
        <dbReference type="ARBA" id="ARBA00004922"/>
    </source>
</evidence>
<dbReference type="CDD" id="cd00475">
    <property type="entry name" value="Cis_IPPS"/>
    <property type="match status" value="1"/>
</dbReference>
<dbReference type="Pfam" id="PF01255">
    <property type="entry name" value="Prenyltransf"/>
    <property type="match status" value="1"/>
</dbReference>
<gene>
    <name evidence="14" type="primary">RER2</name>
    <name evidence="14" type="ORF">BGZ99_001202</name>
</gene>
<dbReference type="PANTHER" id="PTHR10291">
    <property type="entry name" value="DEHYDRODOLICHYL DIPHOSPHATE SYNTHASE FAMILY MEMBER"/>
    <property type="match status" value="1"/>
</dbReference>
<evidence type="ECO:0000256" key="9">
    <source>
        <dbReference type="ARBA" id="ARBA00047353"/>
    </source>
</evidence>
<dbReference type="NCBIfam" id="TIGR00055">
    <property type="entry name" value="uppS"/>
    <property type="match status" value="1"/>
</dbReference>
<comment type="caution">
    <text evidence="14">The sequence shown here is derived from an EMBL/GenBank/DDBJ whole genome shotgun (WGS) entry which is preliminary data.</text>
</comment>
<name>A0A9P6R315_9FUNG</name>
<dbReference type="GO" id="GO:0016094">
    <property type="term" value="P:polyprenol biosynthetic process"/>
    <property type="evidence" value="ECO:0007669"/>
    <property type="project" value="TreeGrafter"/>
</dbReference>
<keyword evidence="5 12" id="KW-0808">Transferase</keyword>
<organism evidence="14 15">
    <name type="scientific">Dissophora globulifera</name>
    <dbReference type="NCBI Taxonomy" id="979702"/>
    <lineage>
        <taxon>Eukaryota</taxon>
        <taxon>Fungi</taxon>
        <taxon>Fungi incertae sedis</taxon>
        <taxon>Mucoromycota</taxon>
        <taxon>Mortierellomycotina</taxon>
        <taxon>Mortierellomycetes</taxon>
        <taxon>Mortierellales</taxon>
        <taxon>Mortierellaceae</taxon>
        <taxon>Dissophora</taxon>
    </lineage>
</organism>
<dbReference type="GO" id="GO:0005789">
    <property type="term" value="C:endoplasmic reticulum membrane"/>
    <property type="evidence" value="ECO:0007669"/>
    <property type="project" value="UniProtKB-SubCell"/>
</dbReference>
<comment type="similarity">
    <text evidence="4 12">Belongs to the UPP synthase family.</text>
</comment>
<dbReference type="PROSITE" id="PS01066">
    <property type="entry name" value="UPP_SYNTHASE"/>
    <property type="match status" value="1"/>
</dbReference>